<organism evidence="2">
    <name type="scientific">gut metagenome</name>
    <dbReference type="NCBI Taxonomy" id="749906"/>
    <lineage>
        <taxon>unclassified sequences</taxon>
        <taxon>metagenomes</taxon>
        <taxon>organismal metagenomes</taxon>
    </lineage>
</organism>
<evidence type="ECO:0000256" key="1">
    <source>
        <dbReference type="SAM" id="MobiDB-lite"/>
    </source>
</evidence>
<proteinExistence type="predicted"/>
<gene>
    <name evidence="2" type="ORF">EVA_10274</name>
</gene>
<evidence type="ECO:0000313" key="2">
    <source>
        <dbReference type="EMBL" id="EJX01649.1"/>
    </source>
</evidence>
<accession>J9G477</accession>
<protein>
    <submittedName>
        <fullName evidence="2">Uncharacterized protein</fullName>
    </submittedName>
</protein>
<reference evidence="2" key="1">
    <citation type="journal article" date="2012" name="PLoS ONE">
        <title>Gene sets for utilization of primary and secondary nutrition supplies in the distal gut of endangered iberian lynx.</title>
        <authorList>
            <person name="Alcaide M."/>
            <person name="Messina E."/>
            <person name="Richter M."/>
            <person name="Bargiela R."/>
            <person name="Peplies J."/>
            <person name="Huws S.A."/>
            <person name="Newbold C.J."/>
            <person name="Golyshin P.N."/>
            <person name="Simon M.A."/>
            <person name="Lopez G."/>
            <person name="Yakimov M.M."/>
            <person name="Ferrer M."/>
        </authorList>
    </citation>
    <scope>NUCLEOTIDE SEQUENCE</scope>
</reference>
<dbReference type="EMBL" id="AMCI01002876">
    <property type="protein sequence ID" value="EJX01649.1"/>
    <property type="molecule type" value="Genomic_DNA"/>
</dbReference>
<dbReference type="AlphaFoldDB" id="J9G477"/>
<name>J9G477_9ZZZZ</name>
<sequence>MKGKMEKAKTQTAGCAEPMKQRNYAEQRELKSLSYLGIG</sequence>
<comment type="caution">
    <text evidence="2">The sequence shown here is derived from an EMBL/GenBank/DDBJ whole genome shotgun (WGS) entry which is preliminary data.</text>
</comment>
<feature type="region of interest" description="Disordered" evidence="1">
    <location>
        <begin position="1"/>
        <end position="20"/>
    </location>
</feature>